<organism evidence="1 2">
    <name type="scientific">Panagrolaimus sp. PS1159</name>
    <dbReference type="NCBI Taxonomy" id="55785"/>
    <lineage>
        <taxon>Eukaryota</taxon>
        <taxon>Metazoa</taxon>
        <taxon>Ecdysozoa</taxon>
        <taxon>Nematoda</taxon>
        <taxon>Chromadorea</taxon>
        <taxon>Rhabditida</taxon>
        <taxon>Tylenchina</taxon>
        <taxon>Panagrolaimomorpha</taxon>
        <taxon>Panagrolaimoidea</taxon>
        <taxon>Panagrolaimidae</taxon>
        <taxon>Panagrolaimus</taxon>
    </lineage>
</organism>
<dbReference type="WBParaSite" id="PS1159_v2.g6294.t1">
    <property type="protein sequence ID" value="PS1159_v2.g6294.t1"/>
    <property type="gene ID" value="PS1159_v2.g6294"/>
</dbReference>
<reference evidence="2" key="1">
    <citation type="submission" date="2022-11" db="UniProtKB">
        <authorList>
            <consortium name="WormBaseParasite"/>
        </authorList>
    </citation>
    <scope>IDENTIFICATION</scope>
</reference>
<accession>A0AC35GKZ8</accession>
<evidence type="ECO:0000313" key="1">
    <source>
        <dbReference type="Proteomes" id="UP000887580"/>
    </source>
</evidence>
<dbReference type="Proteomes" id="UP000887580">
    <property type="component" value="Unplaced"/>
</dbReference>
<sequence length="78" mass="8354">MLLGFLGYRAVSAMVGAIVYTILPTSITIGTATPTVDFLSNAKLIKTDDDKDVLGGKQIQGRDLFDNGPTLIMAVRRP</sequence>
<name>A0AC35GKZ8_9BILA</name>
<proteinExistence type="predicted"/>
<evidence type="ECO:0000313" key="2">
    <source>
        <dbReference type="WBParaSite" id="PS1159_v2.g6294.t1"/>
    </source>
</evidence>
<protein>
    <submittedName>
        <fullName evidence="2">Uncharacterized protein</fullName>
    </submittedName>
</protein>